<dbReference type="InterPro" id="IPR035907">
    <property type="entry name" value="Hppk_sf"/>
</dbReference>
<dbReference type="PROSITE" id="PS00794">
    <property type="entry name" value="HPPK"/>
    <property type="match status" value="1"/>
</dbReference>
<dbReference type="Proteomes" id="UP001223261">
    <property type="component" value="Chromosome"/>
</dbReference>
<dbReference type="GeneID" id="99677908"/>
<evidence type="ECO:0000313" key="12">
    <source>
        <dbReference type="Proteomes" id="UP000770161"/>
    </source>
</evidence>
<keyword evidence="12" id="KW-1185">Reference proteome</keyword>
<reference evidence="11" key="2">
    <citation type="journal article" date="2023" name="Antibiotics">
        <title>Prevalence and Molecular Characterization of Methicillin-Resistant Staphylococci (MRS) and Mammaliicocci (MRM) in Dromedary Camels from Algeria: First Detection of SCCmec-mecC Hybrid in Methicillin-Resistant Mammaliicoccus lentus.</title>
        <authorList>
            <person name="Belhout C."/>
            <person name="Boyen F."/>
            <person name="Vereecke N."/>
            <person name="Theuns S."/>
            <person name="Taibi N."/>
            <person name="Stegger M."/>
            <person name="de la Fe-Rodriguez P.Y."/>
            <person name="Bouayad L."/>
            <person name="Elgroud R."/>
            <person name="Butaye P."/>
        </authorList>
    </citation>
    <scope>NUCLEOTIDE SEQUENCE</scope>
    <source>
        <strain evidence="11">7048</strain>
    </source>
</reference>
<organism evidence="11 13">
    <name type="scientific">Mammaliicoccus lentus</name>
    <name type="common">Staphylococcus lentus</name>
    <dbReference type="NCBI Taxonomy" id="42858"/>
    <lineage>
        <taxon>Bacteria</taxon>
        <taxon>Bacillati</taxon>
        <taxon>Bacillota</taxon>
        <taxon>Bacilli</taxon>
        <taxon>Bacillales</taxon>
        <taxon>Staphylococcaceae</taxon>
        <taxon>Mammaliicoccus</taxon>
    </lineage>
</organism>
<evidence type="ECO:0000313" key="13">
    <source>
        <dbReference type="Proteomes" id="UP001223261"/>
    </source>
</evidence>
<sequence>MHTAYLGLGSNIGERELQLEQAVTFLNSEEGIKVTQVSPIYETKPVGYTEQPDFLNMCIEISTELEALDLLKVCMMVEQQLHRVRNERWGPRTIDIDILLYDQSVIQSPDLEVPHPRMTERAFVMVPLNDIASNVVEPISKKYIWELLPNDEQVVKYNKERG</sequence>
<dbReference type="GO" id="GO:0003848">
    <property type="term" value="F:2-amino-4-hydroxy-6-hydroxymethyldihydropteridine diphosphokinase activity"/>
    <property type="evidence" value="ECO:0007669"/>
    <property type="project" value="UniProtKB-EC"/>
</dbReference>
<keyword evidence="6" id="KW-0418">Kinase</keyword>
<comment type="pathway">
    <text evidence="2">Cofactor biosynthesis; tetrahydrofolate biosynthesis; 2-amino-4-hydroxy-6-hydroxymethyl-7,8-dihydropteridine diphosphate from 7,8-dihydroneopterin triphosphate: step 4/4.</text>
</comment>
<evidence type="ECO:0000313" key="11">
    <source>
        <dbReference type="EMBL" id="WHI60265.1"/>
    </source>
</evidence>
<evidence type="ECO:0000256" key="4">
    <source>
        <dbReference type="ARBA" id="ARBA00022679"/>
    </source>
</evidence>
<reference evidence="10 12" key="1">
    <citation type="submission" date="2021-06" db="EMBL/GenBank/DDBJ databases">
        <title>Staphylococcus lentus K169 genome sequencing.</title>
        <authorList>
            <person name="Sundareshan S."/>
            <person name="Akhila D.S."/>
            <person name="Prachi D."/>
            <person name="Sivakumar R."/>
            <person name="Rajendhran J."/>
            <person name="Isloor S."/>
            <person name="Hegde N.R."/>
        </authorList>
    </citation>
    <scope>NUCLEOTIDE SEQUENCE [LARGE SCALE GENOMIC DNA]</scope>
    <source>
        <strain evidence="10 12">K169</strain>
    </source>
</reference>
<dbReference type="EC" id="2.7.6.3" evidence="3"/>
<dbReference type="EMBL" id="CP118848">
    <property type="protein sequence ID" value="WHI60265.1"/>
    <property type="molecule type" value="Genomic_DNA"/>
</dbReference>
<evidence type="ECO:0000313" key="10">
    <source>
        <dbReference type="EMBL" id="MBU6114514.1"/>
    </source>
</evidence>
<keyword evidence="7" id="KW-0067">ATP-binding</keyword>
<dbReference type="RefSeq" id="WP_016999883.1">
    <property type="nucleotide sequence ID" value="NZ_CABIVY010000029.1"/>
</dbReference>
<dbReference type="GO" id="GO:0016301">
    <property type="term" value="F:kinase activity"/>
    <property type="evidence" value="ECO:0007669"/>
    <property type="project" value="UniProtKB-KW"/>
</dbReference>
<evidence type="ECO:0000256" key="7">
    <source>
        <dbReference type="ARBA" id="ARBA00022840"/>
    </source>
</evidence>
<dbReference type="PANTHER" id="PTHR43071">
    <property type="entry name" value="2-AMINO-4-HYDROXY-6-HYDROXYMETHYLDIHYDROPTERIDINE PYROPHOSPHOKINASE"/>
    <property type="match status" value="1"/>
</dbReference>
<comment type="catalytic activity">
    <reaction evidence="1">
        <text>6-hydroxymethyl-7,8-dihydropterin + ATP = (7,8-dihydropterin-6-yl)methyl diphosphate + AMP + H(+)</text>
        <dbReference type="Rhea" id="RHEA:11412"/>
        <dbReference type="ChEBI" id="CHEBI:15378"/>
        <dbReference type="ChEBI" id="CHEBI:30616"/>
        <dbReference type="ChEBI" id="CHEBI:44841"/>
        <dbReference type="ChEBI" id="CHEBI:72950"/>
        <dbReference type="ChEBI" id="CHEBI:456215"/>
        <dbReference type="EC" id="2.7.6.3"/>
    </reaction>
</comment>
<keyword evidence="8" id="KW-0289">Folate biosynthesis</keyword>
<evidence type="ECO:0000256" key="6">
    <source>
        <dbReference type="ARBA" id="ARBA00022777"/>
    </source>
</evidence>
<evidence type="ECO:0000259" key="9">
    <source>
        <dbReference type="PROSITE" id="PS00794"/>
    </source>
</evidence>
<dbReference type="PANTHER" id="PTHR43071:SF1">
    <property type="entry name" value="2-AMINO-4-HYDROXY-6-HYDROXYMETHYLDIHYDROPTERIDINE PYROPHOSPHOKINASE"/>
    <property type="match status" value="1"/>
</dbReference>
<name>A0AAP1RR11_MAMLE</name>
<keyword evidence="4 11" id="KW-0808">Transferase</keyword>
<dbReference type="Gene3D" id="3.30.70.560">
    <property type="entry name" value="7,8-Dihydro-6-hydroxymethylpterin-pyrophosphokinase HPPK"/>
    <property type="match status" value="1"/>
</dbReference>
<evidence type="ECO:0000256" key="1">
    <source>
        <dbReference type="ARBA" id="ARBA00000198"/>
    </source>
</evidence>
<evidence type="ECO:0000256" key="2">
    <source>
        <dbReference type="ARBA" id="ARBA00005051"/>
    </source>
</evidence>
<protein>
    <recommendedName>
        <fullName evidence="3">2-amino-4-hydroxy-6-hydroxymethyldihydropteridine diphosphokinase</fullName>
        <ecNumber evidence="3">2.7.6.3</ecNumber>
    </recommendedName>
</protein>
<dbReference type="GO" id="GO:0005524">
    <property type="term" value="F:ATP binding"/>
    <property type="evidence" value="ECO:0007669"/>
    <property type="project" value="UniProtKB-KW"/>
</dbReference>
<evidence type="ECO:0000256" key="5">
    <source>
        <dbReference type="ARBA" id="ARBA00022741"/>
    </source>
</evidence>
<evidence type="ECO:0000256" key="8">
    <source>
        <dbReference type="ARBA" id="ARBA00022909"/>
    </source>
</evidence>
<dbReference type="Pfam" id="PF01288">
    <property type="entry name" value="HPPK"/>
    <property type="match status" value="1"/>
</dbReference>
<evidence type="ECO:0000256" key="3">
    <source>
        <dbReference type="ARBA" id="ARBA00013253"/>
    </source>
</evidence>
<dbReference type="NCBIfam" id="TIGR01498">
    <property type="entry name" value="folK"/>
    <property type="match status" value="1"/>
</dbReference>
<dbReference type="EMBL" id="JAHLZN010000027">
    <property type="protein sequence ID" value="MBU6114514.1"/>
    <property type="molecule type" value="Genomic_DNA"/>
</dbReference>
<dbReference type="GO" id="GO:0046656">
    <property type="term" value="P:folic acid biosynthetic process"/>
    <property type="evidence" value="ECO:0007669"/>
    <property type="project" value="UniProtKB-KW"/>
</dbReference>
<feature type="domain" description="7,8-dihydro-6-hydroxymethylpterin-pyrophosphokinase" evidence="9">
    <location>
        <begin position="88"/>
        <end position="99"/>
    </location>
</feature>
<proteinExistence type="predicted"/>
<dbReference type="SUPFAM" id="SSF55083">
    <property type="entry name" value="6-hydroxymethyl-7,8-dihydropterin pyrophosphokinase, HPPK"/>
    <property type="match status" value="1"/>
</dbReference>
<gene>
    <name evidence="11" type="primary">folK</name>
    <name evidence="10" type="ORF">KQ656_11100</name>
    <name evidence="11" type="ORF">PYH69_01085</name>
</gene>
<dbReference type="CDD" id="cd00483">
    <property type="entry name" value="HPPK"/>
    <property type="match status" value="1"/>
</dbReference>
<dbReference type="InterPro" id="IPR000550">
    <property type="entry name" value="Hppk"/>
</dbReference>
<dbReference type="AlphaFoldDB" id="A0AAP1RR11"/>
<keyword evidence="5" id="KW-0547">Nucleotide-binding</keyword>
<dbReference type="Proteomes" id="UP000770161">
    <property type="component" value="Unassembled WGS sequence"/>
</dbReference>
<accession>A0AAP1RR11</accession>